<comment type="caution">
    <text evidence="5">The sequence shown here is derived from an EMBL/GenBank/DDBJ whole genome shotgun (WGS) entry which is preliminary data.</text>
</comment>
<dbReference type="SUPFAM" id="SSF82171">
    <property type="entry name" value="DPP6 N-terminal domain-like"/>
    <property type="match status" value="1"/>
</dbReference>
<keyword evidence="2" id="KW-0808">Transferase</keyword>
<keyword evidence="4" id="KW-0865">Zymogen</keyword>
<dbReference type="PANTHER" id="PTHR43199:SF1">
    <property type="entry name" value="GLUTATHIONE HYDROLASE PROENZYME"/>
    <property type="match status" value="1"/>
</dbReference>
<dbReference type="InterPro" id="IPR043137">
    <property type="entry name" value="GGT_ssub_C"/>
</dbReference>
<evidence type="ECO:0000256" key="3">
    <source>
        <dbReference type="ARBA" id="ARBA00022801"/>
    </source>
</evidence>
<comment type="similarity">
    <text evidence="1">Belongs to the gamma-glutamyltransferase family.</text>
</comment>
<protein>
    <recommendedName>
        <fullName evidence="7">Gamma-glutamyltransferase</fullName>
    </recommendedName>
</protein>
<dbReference type="InterPro" id="IPR011659">
    <property type="entry name" value="WD40"/>
</dbReference>
<keyword evidence="6" id="KW-1185">Reference proteome</keyword>
<dbReference type="InterPro" id="IPR011042">
    <property type="entry name" value="6-blade_b-propeller_TolB-like"/>
</dbReference>
<evidence type="ECO:0000256" key="1">
    <source>
        <dbReference type="ARBA" id="ARBA00009381"/>
    </source>
</evidence>
<dbReference type="InterPro" id="IPR029055">
    <property type="entry name" value="Ntn_hydrolases_N"/>
</dbReference>
<evidence type="ECO:0000313" key="5">
    <source>
        <dbReference type="EMBL" id="PHN08667.1"/>
    </source>
</evidence>
<dbReference type="OrthoDB" id="9781342at2"/>
<gene>
    <name evidence="5" type="ORF">CRP01_01785</name>
</gene>
<dbReference type="Gene3D" id="1.10.246.130">
    <property type="match status" value="1"/>
</dbReference>
<dbReference type="Pfam" id="PF07676">
    <property type="entry name" value="PD40"/>
    <property type="match status" value="3"/>
</dbReference>
<dbReference type="Gene3D" id="2.120.10.30">
    <property type="entry name" value="TolB, C-terminal domain"/>
    <property type="match status" value="1"/>
</dbReference>
<dbReference type="AlphaFoldDB" id="A0A2D0NJN5"/>
<accession>A0A2D0NJN5</accession>
<dbReference type="InterPro" id="IPR051792">
    <property type="entry name" value="GGT_bact"/>
</dbReference>
<dbReference type="Proteomes" id="UP000223913">
    <property type="component" value="Unassembled WGS sequence"/>
</dbReference>
<proteinExistence type="inferred from homology"/>
<keyword evidence="3" id="KW-0378">Hydrolase</keyword>
<evidence type="ECO:0000256" key="2">
    <source>
        <dbReference type="ARBA" id="ARBA00022679"/>
    </source>
</evidence>
<sequence>MHLLMNSLPRPFAADRKTSARFKLGTVKASVLIPFSSRRLFLWLLPICCLLKADRPAAFPPILQPSSVAFSAEGRLVVAWRGDLWLVETAPEKETVISGSWRQLTSGIAEERDPVWLPDGRTLLFASDRAGKFDLWKIAVPPSGKPGNPEVVIESPGADIQPSVAGDGTICWVRGLGANADIWVKNPEGKPTQLTSILGPDHSPAIHADGNLLVYISERKGKPSLVHMDIADKKKRRTILDGKMILSPQWSPDGQQLSFSTRTQPTGVWTTDLQGSYTNLISTSRSLAVWSSDGSHLILVETPRNPPAYNGDPQPAGVRPDQDPYGQDLKVAFLPAPIPPDRGQQYTYAAMELNSARQYLDYFDRTVNYLNQKYQLADHAAWNTNVQRSREAVKKADSTEAVDQLVYQLLRQRPPLREEKRGKAGISSAHPLATAAGLRILEQGGNVVDAAIAISFALGVVEPDASGLGGYGEMLIYLKDMESPTCIEFLTRVPEAGSLTNGQLQNLPGSGPMLVNVPGTVAGMELAWQKYGSKKLSWADLVQPAIELARDGFPVSEGFASTLEVEKEAYATCDRCQSLFYPEGKPLTAGDTLRNPDLAWTLAQIARRGRDGFYQGPVAQRMVEDLRSGGNVMSTEDLARYYAVERTPVRTQYRGHTIYSGPPPVSGGALLTAKLNLLEGYPAAKPYTEDAATLHAMIEAWKLSPSTSGRIADPGLWPVDLDPFTDKTFAGERWQSCFNAEQSVMPADSNCLDTRVAISWGAEGILEARSSTGTTAFAVADAAGNMVSVTQTLGTWGGNFYVTPGLGFIYNDKLRSYNSNPKRYNARIPFARNVTSISPTMIFKATEGQQQPLAALGAAGNAWISSAVYQMCSGIIDQGLGPQAALELPRFLVGVQRDNQDRQKVKEIVVQMEQGFAPAVLKEIQQLGHELQLISAPGELRMGYGAAVMIDRGVVRAGADPRRSGEAGVVE</sequence>
<dbReference type="PRINTS" id="PR01210">
    <property type="entry name" value="GGTRANSPTASE"/>
</dbReference>
<evidence type="ECO:0008006" key="7">
    <source>
        <dbReference type="Google" id="ProtNLM"/>
    </source>
</evidence>
<dbReference type="Gene3D" id="3.60.20.40">
    <property type="match status" value="1"/>
</dbReference>
<dbReference type="EMBL" id="PDUD01000001">
    <property type="protein sequence ID" value="PHN08667.1"/>
    <property type="molecule type" value="Genomic_DNA"/>
</dbReference>
<dbReference type="PANTHER" id="PTHR43199">
    <property type="entry name" value="GLUTATHIONE HYDROLASE"/>
    <property type="match status" value="1"/>
</dbReference>
<name>A0A2D0NJN5_FLAN2</name>
<evidence type="ECO:0000313" key="6">
    <source>
        <dbReference type="Proteomes" id="UP000223913"/>
    </source>
</evidence>
<organism evidence="5 6">
    <name type="scientific">Flavilitoribacter nigricans (strain ATCC 23147 / DSM 23189 / NBRC 102662 / NCIMB 1420 / SS-2)</name>
    <name type="common">Lewinella nigricans</name>
    <dbReference type="NCBI Taxonomy" id="1122177"/>
    <lineage>
        <taxon>Bacteria</taxon>
        <taxon>Pseudomonadati</taxon>
        <taxon>Bacteroidota</taxon>
        <taxon>Saprospiria</taxon>
        <taxon>Saprospirales</taxon>
        <taxon>Lewinellaceae</taxon>
        <taxon>Flavilitoribacter</taxon>
    </lineage>
</organism>
<dbReference type="GO" id="GO:0016740">
    <property type="term" value="F:transferase activity"/>
    <property type="evidence" value="ECO:0007669"/>
    <property type="project" value="UniProtKB-KW"/>
</dbReference>
<dbReference type="Pfam" id="PF01019">
    <property type="entry name" value="G_glu_transpept"/>
    <property type="match status" value="1"/>
</dbReference>
<dbReference type="InterPro" id="IPR043138">
    <property type="entry name" value="GGT_lsub"/>
</dbReference>
<dbReference type="GO" id="GO:0016787">
    <property type="term" value="F:hydrolase activity"/>
    <property type="evidence" value="ECO:0007669"/>
    <property type="project" value="UniProtKB-KW"/>
</dbReference>
<dbReference type="SUPFAM" id="SSF56235">
    <property type="entry name" value="N-terminal nucleophile aminohydrolases (Ntn hydrolases)"/>
    <property type="match status" value="1"/>
</dbReference>
<evidence type="ECO:0000256" key="4">
    <source>
        <dbReference type="ARBA" id="ARBA00023145"/>
    </source>
</evidence>
<reference evidence="5 6" key="1">
    <citation type="submission" date="2017-10" db="EMBL/GenBank/DDBJ databases">
        <title>The draft genome sequence of Lewinella nigricans NBRC 102662.</title>
        <authorList>
            <person name="Wang K."/>
        </authorList>
    </citation>
    <scope>NUCLEOTIDE SEQUENCE [LARGE SCALE GENOMIC DNA]</scope>
    <source>
        <strain evidence="5 6">NBRC 102662</strain>
    </source>
</reference>